<evidence type="ECO:0000256" key="3">
    <source>
        <dbReference type="ARBA" id="ARBA00022840"/>
    </source>
</evidence>
<reference evidence="7 8" key="1">
    <citation type="submission" date="2017-11" db="EMBL/GenBank/DDBJ databases">
        <title>De-novo sequencing of pomegranate (Punica granatum L.) genome.</title>
        <authorList>
            <person name="Akparov Z."/>
            <person name="Amiraslanov A."/>
            <person name="Hajiyeva S."/>
            <person name="Abbasov M."/>
            <person name="Kaur K."/>
            <person name="Hamwieh A."/>
            <person name="Solovyev V."/>
            <person name="Salamov A."/>
            <person name="Braich B."/>
            <person name="Kosarev P."/>
            <person name="Mahmoud A."/>
            <person name="Hajiyev E."/>
            <person name="Babayeva S."/>
            <person name="Izzatullayeva V."/>
            <person name="Mammadov A."/>
            <person name="Mammadov A."/>
            <person name="Sharifova S."/>
            <person name="Ojaghi J."/>
            <person name="Eynullazada K."/>
            <person name="Bayramov B."/>
            <person name="Abdulazimova A."/>
            <person name="Shahmuradov I."/>
        </authorList>
    </citation>
    <scope>NUCLEOTIDE SEQUENCE [LARGE SCALE GENOMIC DNA]</scope>
    <source>
        <strain evidence="8">cv. AG2017</strain>
        <tissue evidence="7">Leaf</tissue>
    </source>
</reference>
<dbReference type="PANTHER" id="PTHR42765:SF1">
    <property type="entry name" value="ISOLEUCINE--TRNA LIGASE, MITOCHONDRIAL"/>
    <property type="match status" value="1"/>
</dbReference>
<gene>
    <name evidence="7" type="ORF">CRG98_039973</name>
</gene>
<name>A0A2I0I8C4_PUNGR</name>
<dbReference type="Proteomes" id="UP000233551">
    <property type="component" value="Unassembled WGS sequence"/>
</dbReference>
<dbReference type="InterPro" id="IPR014729">
    <property type="entry name" value="Rossmann-like_a/b/a_fold"/>
</dbReference>
<feature type="domain" description="Aminoacyl-tRNA synthetase class Ia" evidence="6">
    <location>
        <begin position="48"/>
        <end position="104"/>
    </location>
</feature>
<dbReference type="Gene3D" id="3.40.50.620">
    <property type="entry name" value="HUPs"/>
    <property type="match status" value="1"/>
</dbReference>
<protein>
    <recommendedName>
        <fullName evidence="6">Aminoacyl-tRNA synthetase class Ia domain-containing protein</fullName>
    </recommendedName>
</protein>
<dbReference type="GO" id="GO:0005524">
    <property type="term" value="F:ATP binding"/>
    <property type="evidence" value="ECO:0007669"/>
    <property type="project" value="UniProtKB-KW"/>
</dbReference>
<dbReference type="InterPro" id="IPR050081">
    <property type="entry name" value="Ile-tRNA_ligase"/>
</dbReference>
<dbReference type="Pfam" id="PF00133">
    <property type="entry name" value="tRNA-synt_1"/>
    <property type="match status" value="1"/>
</dbReference>
<keyword evidence="4" id="KW-0648">Protein biosynthesis</keyword>
<dbReference type="GO" id="GO:0004822">
    <property type="term" value="F:isoleucine-tRNA ligase activity"/>
    <property type="evidence" value="ECO:0007669"/>
    <property type="project" value="TreeGrafter"/>
</dbReference>
<proteinExistence type="predicted"/>
<evidence type="ECO:0000256" key="5">
    <source>
        <dbReference type="ARBA" id="ARBA00023146"/>
    </source>
</evidence>
<keyword evidence="2" id="KW-0547">Nucleotide-binding</keyword>
<keyword evidence="1" id="KW-0436">Ligase</keyword>
<dbReference type="GO" id="GO:0032543">
    <property type="term" value="P:mitochondrial translation"/>
    <property type="evidence" value="ECO:0007669"/>
    <property type="project" value="TreeGrafter"/>
</dbReference>
<evidence type="ECO:0000256" key="4">
    <source>
        <dbReference type="ARBA" id="ARBA00022917"/>
    </source>
</evidence>
<dbReference type="InterPro" id="IPR002300">
    <property type="entry name" value="aa-tRNA-synth_Ia"/>
</dbReference>
<sequence>MAAIIAQKGSDAWWYMKVVDLLPGRYHDEASNYERGADTLDVWFDSGHGFVLDEKGLKMSISLGNFDDPHTVMEGGKNQKEAPAFGADVLRLWGSSVEYTTDVTIGPQALRQISDIYRNSIPLHEK</sequence>
<dbReference type="GO" id="GO:0006428">
    <property type="term" value="P:isoleucyl-tRNA aminoacylation"/>
    <property type="evidence" value="ECO:0007669"/>
    <property type="project" value="TreeGrafter"/>
</dbReference>
<dbReference type="PANTHER" id="PTHR42765">
    <property type="entry name" value="SOLEUCYL-TRNA SYNTHETASE"/>
    <property type="match status" value="1"/>
</dbReference>
<accession>A0A2I0I8C4</accession>
<organism evidence="7 8">
    <name type="scientific">Punica granatum</name>
    <name type="common">Pomegranate</name>
    <dbReference type="NCBI Taxonomy" id="22663"/>
    <lineage>
        <taxon>Eukaryota</taxon>
        <taxon>Viridiplantae</taxon>
        <taxon>Streptophyta</taxon>
        <taxon>Embryophyta</taxon>
        <taxon>Tracheophyta</taxon>
        <taxon>Spermatophyta</taxon>
        <taxon>Magnoliopsida</taxon>
        <taxon>eudicotyledons</taxon>
        <taxon>Gunneridae</taxon>
        <taxon>Pentapetalae</taxon>
        <taxon>rosids</taxon>
        <taxon>malvids</taxon>
        <taxon>Myrtales</taxon>
        <taxon>Lythraceae</taxon>
        <taxon>Punica</taxon>
    </lineage>
</organism>
<dbReference type="STRING" id="22663.A0A2I0I8C4"/>
<evidence type="ECO:0000313" key="8">
    <source>
        <dbReference type="Proteomes" id="UP000233551"/>
    </source>
</evidence>
<dbReference type="EMBL" id="PGOL01003806">
    <property type="protein sequence ID" value="PKI39646.1"/>
    <property type="molecule type" value="Genomic_DNA"/>
</dbReference>
<keyword evidence="3" id="KW-0067">ATP-binding</keyword>
<evidence type="ECO:0000259" key="6">
    <source>
        <dbReference type="Pfam" id="PF00133"/>
    </source>
</evidence>
<keyword evidence="8" id="KW-1185">Reference proteome</keyword>
<evidence type="ECO:0000256" key="1">
    <source>
        <dbReference type="ARBA" id="ARBA00022598"/>
    </source>
</evidence>
<evidence type="ECO:0000313" key="7">
    <source>
        <dbReference type="EMBL" id="PKI39646.1"/>
    </source>
</evidence>
<dbReference type="SUPFAM" id="SSF52374">
    <property type="entry name" value="Nucleotidylyl transferase"/>
    <property type="match status" value="1"/>
</dbReference>
<dbReference type="GO" id="GO:0005739">
    <property type="term" value="C:mitochondrion"/>
    <property type="evidence" value="ECO:0007669"/>
    <property type="project" value="TreeGrafter"/>
</dbReference>
<evidence type="ECO:0000256" key="2">
    <source>
        <dbReference type="ARBA" id="ARBA00022741"/>
    </source>
</evidence>
<dbReference type="Gene3D" id="1.10.10.830">
    <property type="entry name" value="Ile-tRNA synthetase CP2 domain-like"/>
    <property type="match status" value="1"/>
</dbReference>
<dbReference type="AlphaFoldDB" id="A0A2I0I8C4"/>
<comment type="caution">
    <text evidence="7">The sequence shown here is derived from an EMBL/GenBank/DDBJ whole genome shotgun (WGS) entry which is preliminary data.</text>
</comment>
<keyword evidence="5" id="KW-0030">Aminoacyl-tRNA synthetase</keyword>